<feature type="transmembrane region" description="Helical" evidence="2">
    <location>
        <begin position="9"/>
        <end position="28"/>
    </location>
</feature>
<evidence type="ECO:0000256" key="2">
    <source>
        <dbReference type="SAM" id="Phobius"/>
    </source>
</evidence>
<accession>A0ABR3L3W2</accession>
<evidence type="ECO:0000313" key="5">
    <source>
        <dbReference type="Proteomes" id="UP001558613"/>
    </source>
</evidence>
<feature type="region of interest" description="Disordered" evidence="1">
    <location>
        <begin position="202"/>
        <end position="312"/>
    </location>
</feature>
<sequence length="312" mass="34246">MTISTFQKLTIVSCVVLCVALLLPKMLLSRGKRDTPHTEGPAGHFPPMPQRSSVSEEQRRSGRHFSRAHNPEAIARAKGAGTGPSTGGKSNLAGQIIPIYGFGILLYILYILFKITSKGKTMKPPESQFTAVRSENTKRKITDFELAQLQDRLNETKDVIERIISAASTGSDSVGGAVAVDEEQKLLYQLQEITRVMQEGQFVDADPANTGDSCGREWDDLPESGEKEPSEHFCCVHSPHASSDAQTGDGDDRETSAETNPPDEESISDRDEKTDANRNTKTEDISLCEPETESPSGSDITHHSIVRRRHKQ</sequence>
<feature type="domain" description="Resistance to inhibitors of cholinesterase protein 3 N-terminal" evidence="3">
    <location>
        <begin position="15"/>
        <end position="165"/>
    </location>
</feature>
<evidence type="ECO:0000259" key="3">
    <source>
        <dbReference type="Pfam" id="PF15361"/>
    </source>
</evidence>
<evidence type="ECO:0000313" key="4">
    <source>
        <dbReference type="EMBL" id="KAL1247090.1"/>
    </source>
</evidence>
<feature type="compositionally biased region" description="Basic and acidic residues" evidence="1">
    <location>
        <begin position="267"/>
        <end position="284"/>
    </location>
</feature>
<feature type="compositionally biased region" description="Basic and acidic residues" evidence="1">
    <location>
        <begin position="214"/>
        <end position="231"/>
    </location>
</feature>
<gene>
    <name evidence="4" type="ORF">QQF64_022466</name>
</gene>
<dbReference type="EMBL" id="JAYMGO010000025">
    <property type="protein sequence ID" value="KAL1247090.1"/>
    <property type="molecule type" value="Genomic_DNA"/>
</dbReference>
<dbReference type="PANTHER" id="PTHR21723">
    <property type="entry name" value="RESISTANCE TO INHIBITORS OF CHOLINESTERASE PROTEIN 3 RIC3"/>
    <property type="match status" value="1"/>
</dbReference>
<feature type="region of interest" description="Disordered" evidence="1">
    <location>
        <begin position="33"/>
        <end position="88"/>
    </location>
</feature>
<dbReference type="Pfam" id="PF15361">
    <property type="entry name" value="RIC3"/>
    <property type="match status" value="1"/>
</dbReference>
<keyword evidence="5" id="KW-1185">Reference proteome</keyword>
<evidence type="ECO:0000256" key="1">
    <source>
        <dbReference type="SAM" id="MobiDB-lite"/>
    </source>
</evidence>
<proteinExistence type="predicted"/>
<keyword evidence="2" id="KW-1133">Transmembrane helix</keyword>
<keyword evidence="2" id="KW-0812">Transmembrane</keyword>
<protein>
    <recommendedName>
        <fullName evidence="3">Resistance to inhibitors of cholinesterase protein 3 N-terminal domain-containing protein</fullName>
    </recommendedName>
</protein>
<keyword evidence="2" id="KW-0472">Membrane</keyword>
<dbReference type="Proteomes" id="UP001558613">
    <property type="component" value="Unassembled WGS sequence"/>
</dbReference>
<dbReference type="PANTHER" id="PTHR21723:SF4">
    <property type="entry name" value="ZGC:92489"/>
    <property type="match status" value="1"/>
</dbReference>
<comment type="caution">
    <text evidence="4">The sequence shown here is derived from an EMBL/GenBank/DDBJ whole genome shotgun (WGS) entry which is preliminary data.</text>
</comment>
<feature type="transmembrane region" description="Helical" evidence="2">
    <location>
        <begin position="92"/>
        <end position="113"/>
    </location>
</feature>
<dbReference type="InterPro" id="IPR032763">
    <property type="entry name" value="RIC3_N"/>
</dbReference>
<organism evidence="4 5">
    <name type="scientific">Cirrhinus molitorella</name>
    <name type="common">mud carp</name>
    <dbReference type="NCBI Taxonomy" id="172907"/>
    <lineage>
        <taxon>Eukaryota</taxon>
        <taxon>Metazoa</taxon>
        <taxon>Chordata</taxon>
        <taxon>Craniata</taxon>
        <taxon>Vertebrata</taxon>
        <taxon>Euteleostomi</taxon>
        <taxon>Actinopterygii</taxon>
        <taxon>Neopterygii</taxon>
        <taxon>Teleostei</taxon>
        <taxon>Ostariophysi</taxon>
        <taxon>Cypriniformes</taxon>
        <taxon>Cyprinidae</taxon>
        <taxon>Labeoninae</taxon>
        <taxon>Labeonini</taxon>
        <taxon>Cirrhinus</taxon>
    </lineage>
</organism>
<dbReference type="InterPro" id="IPR026160">
    <property type="entry name" value="Ric3"/>
</dbReference>
<reference evidence="4 5" key="1">
    <citation type="submission" date="2023-09" db="EMBL/GenBank/DDBJ databases">
        <authorList>
            <person name="Wang M."/>
        </authorList>
    </citation>
    <scope>NUCLEOTIDE SEQUENCE [LARGE SCALE GENOMIC DNA]</scope>
    <source>
        <strain evidence="4">GT-2023</strain>
        <tissue evidence="4">Liver</tissue>
    </source>
</reference>
<name>A0ABR3L3W2_9TELE</name>